<keyword evidence="4 10" id="KW-0812">Transmembrane</keyword>
<dbReference type="PANTHER" id="PTHR46925:SF2">
    <property type="entry name" value="G-PROTEIN COUPLED RECEPTOR TKR-1-RELATED"/>
    <property type="match status" value="1"/>
</dbReference>
<evidence type="ECO:0000256" key="9">
    <source>
        <dbReference type="ARBA" id="ARBA00023224"/>
    </source>
</evidence>
<evidence type="ECO:0000256" key="1">
    <source>
        <dbReference type="ARBA" id="ARBA00004651"/>
    </source>
</evidence>
<feature type="transmembrane region" description="Helical" evidence="12">
    <location>
        <begin position="268"/>
        <end position="292"/>
    </location>
</feature>
<evidence type="ECO:0000256" key="10">
    <source>
        <dbReference type="RuleBase" id="RU000688"/>
    </source>
</evidence>
<evidence type="ECO:0000256" key="3">
    <source>
        <dbReference type="ARBA" id="ARBA00022475"/>
    </source>
</evidence>
<dbReference type="PROSITE" id="PS50262">
    <property type="entry name" value="G_PROTEIN_RECEP_F1_2"/>
    <property type="match status" value="1"/>
</dbReference>
<evidence type="ECO:0000256" key="2">
    <source>
        <dbReference type="ARBA" id="ARBA00010663"/>
    </source>
</evidence>
<dbReference type="SUPFAM" id="SSF81321">
    <property type="entry name" value="Family A G protein-coupled receptor-like"/>
    <property type="match status" value="1"/>
</dbReference>
<feature type="domain" description="G-protein coupled receptors family 1 profile" evidence="13">
    <location>
        <begin position="65"/>
        <end position="327"/>
    </location>
</feature>
<keyword evidence="9 10" id="KW-0807">Transducer</keyword>
<feature type="transmembrane region" description="Helical" evidence="12">
    <location>
        <begin position="216"/>
        <end position="247"/>
    </location>
</feature>
<evidence type="ECO:0000256" key="7">
    <source>
        <dbReference type="ARBA" id="ARBA00023136"/>
    </source>
</evidence>
<proteinExistence type="inferred from homology"/>
<dbReference type="InterPro" id="IPR001681">
    <property type="entry name" value="Neurokn_rcpt"/>
</dbReference>
<organism evidence="14 15">
    <name type="scientific">Phyllotreta striolata</name>
    <name type="common">Striped flea beetle</name>
    <name type="synonym">Crioceris striolata</name>
    <dbReference type="NCBI Taxonomy" id="444603"/>
    <lineage>
        <taxon>Eukaryota</taxon>
        <taxon>Metazoa</taxon>
        <taxon>Ecdysozoa</taxon>
        <taxon>Arthropoda</taxon>
        <taxon>Hexapoda</taxon>
        <taxon>Insecta</taxon>
        <taxon>Pterygota</taxon>
        <taxon>Neoptera</taxon>
        <taxon>Endopterygota</taxon>
        <taxon>Coleoptera</taxon>
        <taxon>Polyphaga</taxon>
        <taxon>Cucujiformia</taxon>
        <taxon>Chrysomeloidea</taxon>
        <taxon>Chrysomelidae</taxon>
        <taxon>Galerucinae</taxon>
        <taxon>Alticini</taxon>
        <taxon>Phyllotreta</taxon>
    </lineage>
</organism>
<dbReference type="GO" id="GO:0004995">
    <property type="term" value="F:tachykinin receptor activity"/>
    <property type="evidence" value="ECO:0007669"/>
    <property type="project" value="InterPro"/>
</dbReference>
<keyword evidence="8 10" id="KW-0675">Receptor</keyword>
<dbReference type="CDD" id="cd15390">
    <property type="entry name" value="7tmA_TACR"/>
    <property type="match status" value="1"/>
</dbReference>
<feature type="transmembrane region" description="Helical" evidence="12">
    <location>
        <begin position="49"/>
        <end position="74"/>
    </location>
</feature>
<name>A0A9N9XJ26_PHYSR</name>
<dbReference type="EMBL" id="OU900094">
    <property type="protein sequence ID" value="CAG9853775.1"/>
    <property type="molecule type" value="Genomic_DNA"/>
</dbReference>
<evidence type="ECO:0000256" key="11">
    <source>
        <dbReference type="SAM" id="MobiDB-lite"/>
    </source>
</evidence>
<dbReference type="Pfam" id="PF00001">
    <property type="entry name" value="7tm_1"/>
    <property type="match status" value="1"/>
</dbReference>
<feature type="transmembrane region" description="Helical" evidence="12">
    <location>
        <begin position="164"/>
        <end position="185"/>
    </location>
</feature>
<evidence type="ECO:0000313" key="14">
    <source>
        <dbReference type="EMBL" id="CAG9853775.1"/>
    </source>
</evidence>
<evidence type="ECO:0000259" key="13">
    <source>
        <dbReference type="PROSITE" id="PS50262"/>
    </source>
</evidence>
<feature type="transmembrane region" description="Helical" evidence="12">
    <location>
        <begin position="312"/>
        <end position="330"/>
    </location>
</feature>
<dbReference type="AlphaFoldDB" id="A0A9N9XJ26"/>
<keyword evidence="5 12" id="KW-1133">Transmembrane helix</keyword>
<keyword evidence="7 12" id="KW-0472">Membrane</keyword>
<feature type="compositionally biased region" description="Basic and acidic residues" evidence="11">
    <location>
        <begin position="413"/>
        <end position="433"/>
    </location>
</feature>
<evidence type="ECO:0000256" key="12">
    <source>
        <dbReference type="SAM" id="Phobius"/>
    </source>
</evidence>
<dbReference type="Proteomes" id="UP001153712">
    <property type="component" value="Chromosome 1"/>
</dbReference>
<evidence type="ECO:0000256" key="5">
    <source>
        <dbReference type="ARBA" id="ARBA00022989"/>
    </source>
</evidence>
<dbReference type="PRINTS" id="PR00244">
    <property type="entry name" value="NEUROKININR"/>
</dbReference>
<comment type="similarity">
    <text evidence="2 10">Belongs to the G-protein coupled receptor 1 family.</text>
</comment>
<feature type="transmembrane region" description="Helical" evidence="12">
    <location>
        <begin position="86"/>
        <end position="110"/>
    </location>
</feature>
<accession>A0A9N9XJ26</accession>
<keyword evidence="3" id="KW-1003">Cell membrane</keyword>
<dbReference type="OrthoDB" id="5981855at2759"/>
<evidence type="ECO:0000256" key="8">
    <source>
        <dbReference type="ARBA" id="ARBA00023170"/>
    </source>
</evidence>
<dbReference type="FunFam" id="1.20.1070.10:FF:000291">
    <property type="entry name" value="Predicted protein"/>
    <property type="match status" value="1"/>
</dbReference>
<evidence type="ECO:0000256" key="6">
    <source>
        <dbReference type="ARBA" id="ARBA00023040"/>
    </source>
</evidence>
<comment type="subcellular location">
    <subcellularLocation>
        <location evidence="1">Cell membrane</location>
        <topology evidence="1">Multi-pass membrane protein</topology>
    </subcellularLocation>
</comment>
<dbReference type="PANTHER" id="PTHR46925">
    <property type="entry name" value="G-PROTEIN COUPLED RECEPTOR TKR-1-RELATED"/>
    <property type="match status" value="1"/>
</dbReference>
<dbReference type="GO" id="GO:0005886">
    <property type="term" value="C:plasma membrane"/>
    <property type="evidence" value="ECO:0007669"/>
    <property type="project" value="UniProtKB-SubCell"/>
</dbReference>
<keyword evidence="6 10" id="KW-0297">G-protein coupled receptor</keyword>
<dbReference type="PRINTS" id="PR00237">
    <property type="entry name" value="GPCRRHODOPSN"/>
</dbReference>
<gene>
    <name evidence="14" type="ORF">PHYEVI_LOCUS246</name>
</gene>
<keyword evidence="15" id="KW-1185">Reference proteome</keyword>
<sequence>MTEYSVKQPPQSYNGTFEGIDYGVLVPANSSPSSVSNHYDPSMSLLVQFAWSGVFLFMITTATCGNCIVIWIVIAHRRMRSVTNYFLVNLSVADLLLTTFNCIFNFIYMLQRNWPFGSWYCTISNFMANATVAASVFTLTGISCDRYLAIVYPLQPRMSKSSSIFTITFIWTASLMLAIPCLLYSRTVTYPAKDKPRTGCILVWPDEKLYGSTYDLWYQMIFLLITYIIPMVLMLICYTIMGSVLWGSRSIGEKTQRQIDAIKSKRRVVKMFVSIVVIFGVCWLPYHGYFIYVYFDTNILFKKYTQHVYLGFYWFAMSNAMVNPLIYYWMNGRFRKYFKSAVCAGLTCRARRKNTEESQHFNDRQFQSLSKSGGNGTIKIRVTSPRDKEQRYRNGNPLQDQAPVRRTNSADSESLKSRKWSDRSRKKIKITEL</sequence>
<reference evidence="14" key="1">
    <citation type="submission" date="2022-01" db="EMBL/GenBank/DDBJ databases">
        <authorList>
            <person name="King R."/>
        </authorList>
    </citation>
    <scope>NUCLEOTIDE SEQUENCE</scope>
</reference>
<feature type="region of interest" description="Disordered" evidence="11">
    <location>
        <begin position="384"/>
        <end position="433"/>
    </location>
</feature>
<dbReference type="Gene3D" id="1.20.1070.10">
    <property type="entry name" value="Rhodopsin 7-helix transmembrane proteins"/>
    <property type="match status" value="1"/>
</dbReference>
<evidence type="ECO:0000256" key="4">
    <source>
        <dbReference type="ARBA" id="ARBA00022692"/>
    </source>
</evidence>
<dbReference type="PROSITE" id="PS00237">
    <property type="entry name" value="G_PROTEIN_RECEP_F1_1"/>
    <property type="match status" value="1"/>
</dbReference>
<evidence type="ECO:0000313" key="15">
    <source>
        <dbReference type="Proteomes" id="UP001153712"/>
    </source>
</evidence>
<protein>
    <recommendedName>
        <fullName evidence="13">G-protein coupled receptors family 1 profile domain-containing protein</fullName>
    </recommendedName>
</protein>
<dbReference type="InterPro" id="IPR000276">
    <property type="entry name" value="GPCR_Rhodpsn"/>
</dbReference>
<dbReference type="InterPro" id="IPR017452">
    <property type="entry name" value="GPCR_Rhodpsn_7TM"/>
</dbReference>
<feature type="transmembrane region" description="Helical" evidence="12">
    <location>
        <begin position="130"/>
        <end position="152"/>
    </location>
</feature>